<dbReference type="STRING" id="1993.SAMN04489713_116105"/>
<dbReference type="GO" id="GO:0005829">
    <property type="term" value="C:cytosol"/>
    <property type="evidence" value="ECO:0007669"/>
    <property type="project" value="TreeGrafter"/>
</dbReference>
<dbReference type="PANTHER" id="PTHR11365">
    <property type="entry name" value="5-OXOPROLINASE RELATED"/>
    <property type="match status" value="1"/>
</dbReference>
<dbReference type="AlphaFoldDB" id="A0A1I5SAV1"/>
<accession>A0A1I5SAV1</accession>
<feature type="domain" description="Hydantoinase B/oxoprolinase" evidence="1">
    <location>
        <begin position="21"/>
        <end position="541"/>
    </location>
</feature>
<dbReference type="GO" id="GO:0017168">
    <property type="term" value="F:5-oxoprolinase (ATP-hydrolyzing) activity"/>
    <property type="evidence" value="ECO:0007669"/>
    <property type="project" value="TreeGrafter"/>
</dbReference>
<reference evidence="2 3" key="1">
    <citation type="submission" date="2016-10" db="EMBL/GenBank/DDBJ databases">
        <authorList>
            <person name="de Groot N.N."/>
        </authorList>
    </citation>
    <scope>NUCLEOTIDE SEQUENCE [LARGE SCALE GENOMIC DNA]</scope>
    <source>
        <strain evidence="2 3">DSM 43067</strain>
    </source>
</reference>
<dbReference type="InterPro" id="IPR045079">
    <property type="entry name" value="Oxoprolinase-like"/>
</dbReference>
<sequence length="604" mass="63720">MSVKSPSAAGVINAADASEIDPITLEVVRSGLDSLADQMALTVSHTAYSGIVRDVLDFSTAFCDVTGEMIAQGLTLVCHLGSFPAAVKSVLTKFSGCIHPGDIYIMNDPYSSGGIHLPDIFIIKPVFVADRLEGFVGAVAHQIDVGGAVPGSQCTGATEIFQEGLMIPTMKLYERGEANEAVFDFLRTNVRIPYKVLGDVRAEIAAVNVGEREYKVLAGRYGPDVVRRCTRSLLDLSERIARSDIREMPDGVYSHTSYIDGDAVLDEPVVIKAEVTIEGDEITIDLTGSSPQVAAGVNSPIAFTESTARGAVRTLLSADVPNAAGYFRAIHVLTKAGTVVRPVLPAACAVRGITGARIMDCVLGALAQAVPERVPADGEGGNTCICIGGEAAPGDERFIYADAFAGARGGAPWGDGVEGMPHSYANIANTPVELIEHDHPLRVERYAIIPDSAGAGMHRGALSQVRSIRMLAQAGTMEIRSDKRTHLPYGLQGGSPGTPSVNILHRDGAEMVLPTLVSKQILRKDDVVVQVLAGGGGWGDPLDRDVAAVEHDVQQDKITPAKASADYGVVVDQETGEADGEATAHLRARLRTERQQGAGELDGV</sequence>
<dbReference type="PANTHER" id="PTHR11365:SF23">
    <property type="entry name" value="HYPOTHETICAL 5-OXOPROLINASE (EUROFUNG)-RELATED"/>
    <property type="match status" value="1"/>
</dbReference>
<dbReference type="eggNOG" id="COG0146">
    <property type="taxonomic scope" value="Bacteria"/>
</dbReference>
<dbReference type="InterPro" id="IPR003692">
    <property type="entry name" value="Hydantoinase_B"/>
</dbReference>
<keyword evidence="3" id="KW-1185">Reference proteome</keyword>
<dbReference type="Pfam" id="PF02538">
    <property type="entry name" value="Hydantoinase_B"/>
    <property type="match status" value="1"/>
</dbReference>
<organism evidence="2 3">
    <name type="scientific">Actinomadura madurae</name>
    <dbReference type="NCBI Taxonomy" id="1993"/>
    <lineage>
        <taxon>Bacteria</taxon>
        <taxon>Bacillati</taxon>
        <taxon>Actinomycetota</taxon>
        <taxon>Actinomycetes</taxon>
        <taxon>Streptosporangiales</taxon>
        <taxon>Thermomonosporaceae</taxon>
        <taxon>Actinomadura</taxon>
    </lineage>
</organism>
<evidence type="ECO:0000313" key="2">
    <source>
        <dbReference type="EMBL" id="SFP67894.1"/>
    </source>
</evidence>
<dbReference type="Proteomes" id="UP000183413">
    <property type="component" value="Unassembled WGS sequence"/>
</dbReference>
<gene>
    <name evidence="2" type="ORF">SAMN04489713_116105</name>
</gene>
<protein>
    <submittedName>
        <fullName evidence="2">N-methylhydantoinase B</fullName>
    </submittedName>
</protein>
<name>A0A1I5SAV1_9ACTN</name>
<evidence type="ECO:0000259" key="1">
    <source>
        <dbReference type="Pfam" id="PF02538"/>
    </source>
</evidence>
<dbReference type="GO" id="GO:0006749">
    <property type="term" value="P:glutathione metabolic process"/>
    <property type="evidence" value="ECO:0007669"/>
    <property type="project" value="TreeGrafter"/>
</dbReference>
<dbReference type="EMBL" id="FOVH01000016">
    <property type="protein sequence ID" value="SFP67894.1"/>
    <property type="molecule type" value="Genomic_DNA"/>
</dbReference>
<dbReference type="RefSeq" id="WP_256255629.1">
    <property type="nucleotide sequence ID" value="NZ_FOVH01000016.1"/>
</dbReference>
<dbReference type="InParanoid" id="A0A1I5SAV1"/>
<proteinExistence type="predicted"/>
<evidence type="ECO:0000313" key="3">
    <source>
        <dbReference type="Proteomes" id="UP000183413"/>
    </source>
</evidence>